<dbReference type="EMBL" id="MAEI02000001">
    <property type="protein sequence ID" value="MEO1782052.1"/>
    <property type="molecule type" value="Genomic_DNA"/>
</dbReference>
<proteinExistence type="predicted"/>
<keyword evidence="2" id="KW-1185">Reference proteome</keyword>
<reference evidence="1 2" key="2">
    <citation type="submission" date="2024-02" db="EMBL/GenBank/DDBJ databases">
        <title>The Genome Sequence of Enterococcus diestrammenae JM9A.</title>
        <authorList>
            <person name="Earl A."/>
            <person name="Manson A."/>
            <person name="Gilmore M."/>
            <person name="Sanders J."/>
            <person name="Shea T."/>
            <person name="Howe W."/>
            <person name="Livny J."/>
            <person name="Cuomo C."/>
            <person name="Neafsey D."/>
            <person name="Birren B."/>
        </authorList>
    </citation>
    <scope>NUCLEOTIDE SEQUENCE [LARGE SCALE GENOMIC DNA]</scope>
    <source>
        <strain evidence="1 2">JM9A</strain>
    </source>
</reference>
<comment type="caution">
    <text evidence="1">The sequence shown here is derived from an EMBL/GenBank/DDBJ whole genome shotgun (WGS) entry which is preliminary data.</text>
</comment>
<sequence length="118" mass="14088">MFYQQALKPDQLASVLPHVGECFFTIEGHFPKKEYRVAVYKYDHEYFLLTDHRVFREIFSTRGNQEGDENLILPYIEEALEENKYLLVDRGYLFLELATLDKLTAKNGIDIYYYEFLD</sequence>
<reference evidence="2" key="1">
    <citation type="submission" date="2016-06" db="EMBL/GenBank/DDBJ databases">
        <title>Four novel species of enterococci isolated from chicken manure.</title>
        <authorList>
            <person name="Van Tyne D."/>
        </authorList>
    </citation>
    <scope>NUCLEOTIDE SEQUENCE [LARGE SCALE GENOMIC DNA]</scope>
    <source>
        <strain evidence="2">JM9A</strain>
    </source>
</reference>
<dbReference type="RefSeq" id="WP_237583971.1">
    <property type="nucleotide sequence ID" value="NZ_MAEI02000001.1"/>
</dbReference>
<gene>
    <name evidence="1" type="ORF">BAU18_001645</name>
</gene>
<name>A0ABV0F4R4_9ENTE</name>
<organism evidence="1 2">
    <name type="scientific">Enterococcus diestrammenae</name>
    <dbReference type="NCBI Taxonomy" id="1155073"/>
    <lineage>
        <taxon>Bacteria</taxon>
        <taxon>Bacillati</taxon>
        <taxon>Bacillota</taxon>
        <taxon>Bacilli</taxon>
        <taxon>Lactobacillales</taxon>
        <taxon>Enterococcaceae</taxon>
        <taxon>Enterococcus</taxon>
    </lineage>
</organism>
<protein>
    <submittedName>
        <fullName evidence="1">Uncharacterized protein</fullName>
    </submittedName>
</protein>
<dbReference type="Proteomes" id="UP001429357">
    <property type="component" value="Unassembled WGS sequence"/>
</dbReference>
<evidence type="ECO:0000313" key="2">
    <source>
        <dbReference type="Proteomes" id="UP001429357"/>
    </source>
</evidence>
<evidence type="ECO:0000313" key="1">
    <source>
        <dbReference type="EMBL" id="MEO1782052.1"/>
    </source>
</evidence>
<accession>A0ABV0F4R4</accession>